<dbReference type="InterPro" id="IPR017452">
    <property type="entry name" value="GPCR_Rhodpsn_7TM"/>
</dbReference>
<keyword evidence="6" id="KW-0675">Receptor</keyword>
<keyword evidence="6" id="KW-0807">Transducer</keyword>
<dbReference type="InterPro" id="IPR000276">
    <property type="entry name" value="GPCR_Rhodpsn"/>
</dbReference>
<feature type="transmembrane region" description="Helical" evidence="7">
    <location>
        <begin position="62"/>
        <end position="79"/>
    </location>
</feature>
<comment type="similarity">
    <text evidence="6">Belongs to the G-protein coupled receptor 1 family.</text>
</comment>
<dbReference type="GO" id="GO:0004930">
    <property type="term" value="F:G protein-coupled receptor activity"/>
    <property type="evidence" value="ECO:0007669"/>
    <property type="project" value="UniProtKB-KW"/>
</dbReference>
<feature type="transmembrane region" description="Helical" evidence="7">
    <location>
        <begin position="184"/>
        <end position="206"/>
    </location>
</feature>
<evidence type="ECO:0000256" key="3">
    <source>
        <dbReference type="ARBA" id="ARBA00022692"/>
    </source>
</evidence>
<name>A0AA89C0X6_PINIB</name>
<evidence type="ECO:0000313" key="10">
    <source>
        <dbReference type="Proteomes" id="UP001186944"/>
    </source>
</evidence>
<feature type="transmembrane region" description="Helical" evidence="7">
    <location>
        <begin position="99"/>
        <end position="117"/>
    </location>
</feature>
<keyword evidence="2" id="KW-1003">Cell membrane</keyword>
<dbReference type="CDD" id="cd00637">
    <property type="entry name" value="7tm_classA_rhodopsin-like"/>
    <property type="match status" value="1"/>
</dbReference>
<keyword evidence="3 6" id="KW-0812">Transmembrane</keyword>
<feature type="transmembrane region" description="Helical" evidence="7">
    <location>
        <begin position="25"/>
        <end position="50"/>
    </location>
</feature>
<sequence>MENSTASNEFIFYILNGFGVTWGYLFANIATAVLGMIIIYLNYLVIVTLIKRSDALELADTYVVSLAGADTLTGVLLVYNTFYNMINYQSADECRFRNGLLILVAICSGLHLLALAIDRWLKVIRPLHYAILFTKRKVMIICIGIWFSSLLIGLLPTFGWKNDFEESNNDSVLCTFFGTMDNDYILLVNLLMWTSVFLMLLVYISIFRIAHRHARLIQIQQKAINNRPSQCNEISHSWKFTKTISIIVGLYVFMWMPTGVVFIIHLQGILSDFSNTEKGTLLLYVSTPAFLNSLLDPIIYALKIRCVRKIFREKFLCCRPKSEAEETEFTNNRVVPFRSTEMTETTNF</sequence>
<dbReference type="GO" id="GO:0005886">
    <property type="term" value="C:plasma membrane"/>
    <property type="evidence" value="ECO:0007669"/>
    <property type="project" value="UniProtKB-SubCell"/>
</dbReference>
<dbReference type="Pfam" id="PF00001">
    <property type="entry name" value="7tm_1"/>
    <property type="match status" value="1"/>
</dbReference>
<evidence type="ECO:0000256" key="2">
    <source>
        <dbReference type="ARBA" id="ARBA00022475"/>
    </source>
</evidence>
<feature type="domain" description="G-protein coupled receptors family 1 profile" evidence="8">
    <location>
        <begin position="41"/>
        <end position="300"/>
    </location>
</feature>
<evidence type="ECO:0000313" key="9">
    <source>
        <dbReference type="EMBL" id="KAK3094998.1"/>
    </source>
</evidence>
<dbReference type="PROSITE" id="PS00237">
    <property type="entry name" value="G_PROTEIN_RECEP_F1_1"/>
    <property type="match status" value="1"/>
</dbReference>
<protein>
    <recommendedName>
        <fullName evidence="8">G-protein coupled receptors family 1 profile domain-containing protein</fullName>
    </recommendedName>
</protein>
<organism evidence="9 10">
    <name type="scientific">Pinctada imbricata</name>
    <name type="common">Atlantic pearl-oyster</name>
    <name type="synonym">Pinctada martensii</name>
    <dbReference type="NCBI Taxonomy" id="66713"/>
    <lineage>
        <taxon>Eukaryota</taxon>
        <taxon>Metazoa</taxon>
        <taxon>Spiralia</taxon>
        <taxon>Lophotrochozoa</taxon>
        <taxon>Mollusca</taxon>
        <taxon>Bivalvia</taxon>
        <taxon>Autobranchia</taxon>
        <taxon>Pteriomorphia</taxon>
        <taxon>Pterioida</taxon>
        <taxon>Pterioidea</taxon>
        <taxon>Pteriidae</taxon>
        <taxon>Pinctada</taxon>
    </lineage>
</organism>
<keyword evidence="4 7" id="KW-1133">Transmembrane helix</keyword>
<proteinExistence type="inferred from homology"/>
<evidence type="ECO:0000256" key="7">
    <source>
        <dbReference type="SAM" id="Phobius"/>
    </source>
</evidence>
<reference evidence="9" key="1">
    <citation type="submission" date="2019-08" db="EMBL/GenBank/DDBJ databases">
        <title>The improved chromosome-level genome for the pearl oyster Pinctada fucata martensii using PacBio sequencing and Hi-C.</title>
        <authorList>
            <person name="Zheng Z."/>
        </authorList>
    </citation>
    <scope>NUCLEOTIDE SEQUENCE</scope>
    <source>
        <strain evidence="9">ZZ-2019</strain>
        <tissue evidence="9">Adductor muscle</tissue>
    </source>
</reference>
<evidence type="ECO:0000256" key="5">
    <source>
        <dbReference type="ARBA" id="ARBA00023136"/>
    </source>
</evidence>
<dbReference type="AlphaFoldDB" id="A0AA89C0X6"/>
<dbReference type="Gene3D" id="1.20.1070.10">
    <property type="entry name" value="Rhodopsin 7-helix transmembrane proteins"/>
    <property type="match status" value="1"/>
</dbReference>
<keyword evidence="5 7" id="KW-0472">Membrane</keyword>
<dbReference type="PANTHER" id="PTHR22750">
    <property type="entry name" value="G-PROTEIN COUPLED RECEPTOR"/>
    <property type="match status" value="1"/>
</dbReference>
<dbReference type="PROSITE" id="PS50262">
    <property type="entry name" value="G_PROTEIN_RECEP_F1_2"/>
    <property type="match status" value="1"/>
</dbReference>
<evidence type="ECO:0000256" key="6">
    <source>
        <dbReference type="RuleBase" id="RU000688"/>
    </source>
</evidence>
<comment type="caution">
    <text evidence="9">The sequence shown here is derived from an EMBL/GenBank/DDBJ whole genome shotgun (WGS) entry which is preliminary data.</text>
</comment>
<evidence type="ECO:0000259" key="8">
    <source>
        <dbReference type="PROSITE" id="PS50262"/>
    </source>
</evidence>
<feature type="transmembrane region" description="Helical" evidence="7">
    <location>
        <begin position="281"/>
        <end position="302"/>
    </location>
</feature>
<dbReference type="Proteomes" id="UP001186944">
    <property type="component" value="Unassembled WGS sequence"/>
</dbReference>
<comment type="subcellular location">
    <subcellularLocation>
        <location evidence="1">Cell membrane</location>
        <topology evidence="1">Multi-pass membrane protein</topology>
    </subcellularLocation>
</comment>
<dbReference type="EMBL" id="VSWD01000008">
    <property type="protein sequence ID" value="KAK3094998.1"/>
    <property type="molecule type" value="Genomic_DNA"/>
</dbReference>
<keyword evidence="10" id="KW-1185">Reference proteome</keyword>
<dbReference type="PRINTS" id="PR00237">
    <property type="entry name" value="GPCRRHODOPSN"/>
</dbReference>
<feature type="transmembrane region" description="Helical" evidence="7">
    <location>
        <begin position="244"/>
        <end position="269"/>
    </location>
</feature>
<keyword evidence="6" id="KW-0297">G-protein coupled receptor</keyword>
<evidence type="ECO:0000256" key="4">
    <source>
        <dbReference type="ARBA" id="ARBA00022989"/>
    </source>
</evidence>
<feature type="transmembrane region" description="Helical" evidence="7">
    <location>
        <begin position="138"/>
        <end position="160"/>
    </location>
</feature>
<evidence type="ECO:0000256" key="1">
    <source>
        <dbReference type="ARBA" id="ARBA00004651"/>
    </source>
</evidence>
<accession>A0AA89C0X6</accession>
<dbReference type="SUPFAM" id="SSF81321">
    <property type="entry name" value="Family A G protein-coupled receptor-like"/>
    <property type="match status" value="1"/>
</dbReference>
<gene>
    <name evidence="9" type="ORF">FSP39_008883</name>
</gene>